<evidence type="ECO:0000313" key="3">
    <source>
        <dbReference type="Proteomes" id="UP000813427"/>
    </source>
</evidence>
<name>A0A8K0RPJ7_9HYPO</name>
<accession>A0A8K0RPJ7</accession>
<gene>
    <name evidence="2" type="ORF">BKA59DRAFT_548374</name>
</gene>
<dbReference type="AlphaFoldDB" id="A0A8K0RPJ7"/>
<proteinExistence type="predicted"/>
<protein>
    <submittedName>
        <fullName evidence="2">Uncharacterized protein</fullName>
    </submittedName>
</protein>
<dbReference type="OrthoDB" id="3598746at2759"/>
<dbReference type="Proteomes" id="UP000813427">
    <property type="component" value="Unassembled WGS sequence"/>
</dbReference>
<reference evidence="2" key="1">
    <citation type="journal article" date="2021" name="Nat. Commun.">
        <title>Genetic determinants of endophytism in the Arabidopsis root mycobiome.</title>
        <authorList>
            <person name="Mesny F."/>
            <person name="Miyauchi S."/>
            <person name="Thiergart T."/>
            <person name="Pickel B."/>
            <person name="Atanasova L."/>
            <person name="Karlsson M."/>
            <person name="Huettel B."/>
            <person name="Barry K.W."/>
            <person name="Haridas S."/>
            <person name="Chen C."/>
            <person name="Bauer D."/>
            <person name="Andreopoulos W."/>
            <person name="Pangilinan J."/>
            <person name="LaButti K."/>
            <person name="Riley R."/>
            <person name="Lipzen A."/>
            <person name="Clum A."/>
            <person name="Drula E."/>
            <person name="Henrissat B."/>
            <person name="Kohler A."/>
            <person name="Grigoriev I.V."/>
            <person name="Martin F.M."/>
            <person name="Hacquard S."/>
        </authorList>
    </citation>
    <scope>NUCLEOTIDE SEQUENCE</scope>
    <source>
        <strain evidence="2">MPI-SDFR-AT-0068</strain>
    </source>
</reference>
<keyword evidence="1" id="KW-0732">Signal</keyword>
<evidence type="ECO:0000313" key="2">
    <source>
        <dbReference type="EMBL" id="KAH7235529.1"/>
    </source>
</evidence>
<evidence type="ECO:0000256" key="1">
    <source>
        <dbReference type="SAM" id="SignalP"/>
    </source>
</evidence>
<comment type="caution">
    <text evidence="2">The sequence shown here is derived from an EMBL/GenBank/DDBJ whole genome shotgun (WGS) entry which is preliminary data.</text>
</comment>
<organism evidence="2 3">
    <name type="scientific">Fusarium tricinctum</name>
    <dbReference type="NCBI Taxonomy" id="61284"/>
    <lineage>
        <taxon>Eukaryota</taxon>
        <taxon>Fungi</taxon>
        <taxon>Dikarya</taxon>
        <taxon>Ascomycota</taxon>
        <taxon>Pezizomycotina</taxon>
        <taxon>Sordariomycetes</taxon>
        <taxon>Hypocreomycetidae</taxon>
        <taxon>Hypocreales</taxon>
        <taxon>Nectriaceae</taxon>
        <taxon>Fusarium</taxon>
        <taxon>Fusarium tricinctum species complex</taxon>
    </lineage>
</organism>
<feature type="chain" id="PRO_5035459260" evidence="1">
    <location>
        <begin position="24"/>
        <end position="96"/>
    </location>
</feature>
<feature type="signal peptide" evidence="1">
    <location>
        <begin position="1"/>
        <end position="23"/>
    </location>
</feature>
<sequence length="96" mass="10553">MKFLPVAVAFFAAFAIASPSAEGELERRQCSCKKIGDEWICSGPKCPRDLPAERSLQRRQCSCKKIGGEWICSGRKCPRDLSHVTESEGAICQTCS</sequence>
<dbReference type="EMBL" id="JAGPXF010000007">
    <property type="protein sequence ID" value="KAH7235529.1"/>
    <property type="molecule type" value="Genomic_DNA"/>
</dbReference>
<keyword evidence="3" id="KW-1185">Reference proteome</keyword>